<keyword evidence="1" id="KW-1133">Transmembrane helix</keyword>
<feature type="transmembrane region" description="Helical" evidence="1">
    <location>
        <begin position="6"/>
        <end position="39"/>
    </location>
</feature>
<dbReference type="EMBL" id="JASGOQ010000001">
    <property type="protein sequence ID" value="MDV5390064.1"/>
    <property type="molecule type" value="Genomic_DNA"/>
</dbReference>
<comment type="caution">
    <text evidence="2">The sequence shown here is derived from an EMBL/GenBank/DDBJ whole genome shotgun (WGS) entry which is preliminary data.</text>
</comment>
<proteinExistence type="predicted"/>
<name>A0AAE4PZN8_9GAMM</name>
<dbReference type="Proteomes" id="UP001187859">
    <property type="component" value="Unassembled WGS sequence"/>
</dbReference>
<evidence type="ECO:0000313" key="3">
    <source>
        <dbReference type="Proteomes" id="UP001187859"/>
    </source>
</evidence>
<gene>
    <name evidence="2" type="ORF">QM089_07275</name>
</gene>
<accession>A0AAE4PZN8</accession>
<evidence type="ECO:0000313" key="2">
    <source>
        <dbReference type="EMBL" id="MDV5390064.1"/>
    </source>
</evidence>
<evidence type="ECO:0000256" key="1">
    <source>
        <dbReference type="SAM" id="Phobius"/>
    </source>
</evidence>
<organism evidence="2 3">
    <name type="scientific">Shewanella xiamenensis</name>
    <dbReference type="NCBI Taxonomy" id="332186"/>
    <lineage>
        <taxon>Bacteria</taxon>
        <taxon>Pseudomonadati</taxon>
        <taxon>Pseudomonadota</taxon>
        <taxon>Gammaproteobacteria</taxon>
        <taxon>Alteromonadales</taxon>
        <taxon>Shewanellaceae</taxon>
        <taxon>Shewanella</taxon>
    </lineage>
</organism>
<dbReference type="RefSeq" id="WP_317519693.1">
    <property type="nucleotide sequence ID" value="NZ_JASGOQ010000001.1"/>
</dbReference>
<sequence>MDGIIAVFAIAIGYLVGSITLWLLSPVLAVAVMLCWQFYRQQQSSVMSSTEESPDDLQINHQIRVEAHLVA</sequence>
<dbReference type="AlphaFoldDB" id="A0AAE4PZN8"/>
<keyword evidence="1" id="KW-0472">Membrane</keyword>
<protein>
    <submittedName>
        <fullName evidence="2">Uncharacterized protein</fullName>
    </submittedName>
</protein>
<reference evidence="2" key="1">
    <citation type="submission" date="2023-05" db="EMBL/GenBank/DDBJ databases">
        <title>Colonisation of extended spectrum b-lactamase- and carbapenemase-producing bacteria on hospital surfaces from low- and middle-income countries.</title>
        <authorList>
            <person name="Nieto-Rosado M."/>
            <person name="Sands K."/>
            <person name="Iregbu K."/>
            <person name="Zahra R."/>
            <person name="Mazarati J.B."/>
            <person name="Mehtar S."/>
            <person name="Barnards-Group B."/>
            <person name="Walsh T.R."/>
        </authorList>
    </citation>
    <scope>NUCLEOTIDE SEQUENCE</scope>
    <source>
        <strain evidence="2">PP-E493</strain>
    </source>
</reference>
<keyword evidence="1" id="KW-0812">Transmembrane</keyword>